<evidence type="ECO:0000313" key="9">
    <source>
        <dbReference type="EMBL" id="KAK9828235.1"/>
    </source>
</evidence>
<dbReference type="PANTHER" id="PTHR10997:SF8">
    <property type="entry name" value="EXPORTIN-2"/>
    <property type="match status" value="1"/>
</dbReference>
<dbReference type="GO" id="GO:0005635">
    <property type="term" value="C:nuclear envelope"/>
    <property type="evidence" value="ECO:0007669"/>
    <property type="project" value="TreeGrafter"/>
</dbReference>
<dbReference type="Pfam" id="PF03810">
    <property type="entry name" value="IBN_N"/>
    <property type="match status" value="1"/>
</dbReference>
<dbReference type="SUPFAM" id="SSF48371">
    <property type="entry name" value="ARM repeat"/>
    <property type="match status" value="1"/>
</dbReference>
<keyword evidence="4" id="KW-0813">Transport</keyword>
<dbReference type="SMART" id="SM00913">
    <property type="entry name" value="IBN_N"/>
    <property type="match status" value="1"/>
</dbReference>
<organism evidence="9 10">
    <name type="scientific">Apatococcus lobatus</name>
    <dbReference type="NCBI Taxonomy" id="904363"/>
    <lineage>
        <taxon>Eukaryota</taxon>
        <taxon>Viridiplantae</taxon>
        <taxon>Chlorophyta</taxon>
        <taxon>core chlorophytes</taxon>
        <taxon>Trebouxiophyceae</taxon>
        <taxon>Chlorellales</taxon>
        <taxon>Chlorellaceae</taxon>
        <taxon>Apatococcus</taxon>
    </lineage>
</organism>
<name>A0AAW1R3Y0_9CHLO</name>
<evidence type="ECO:0000256" key="2">
    <source>
        <dbReference type="ARBA" id="ARBA00004496"/>
    </source>
</evidence>
<dbReference type="PANTHER" id="PTHR10997">
    <property type="entry name" value="IMPORTIN-7, 8, 11"/>
    <property type="match status" value="1"/>
</dbReference>
<dbReference type="Gene3D" id="1.25.10.10">
    <property type="entry name" value="Leucine-rich Repeat Variant"/>
    <property type="match status" value="1"/>
</dbReference>
<comment type="similarity">
    <text evidence="3">Belongs to the XPO2/CSE1 family.</text>
</comment>
<dbReference type="AlphaFoldDB" id="A0AAW1R3Y0"/>
<accession>A0AAW1R3Y0</accession>
<dbReference type="GO" id="GO:0005829">
    <property type="term" value="C:cytosol"/>
    <property type="evidence" value="ECO:0007669"/>
    <property type="project" value="TreeGrafter"/>
</dbReference>
<feature type="domain" description="Importin N-terminal" evidence="8">
    <location>
        <begin position="23"/>
        <end position="102"/>
    </location>
</feature>
<dbReference type="InterPro" id="IPR001494">
    <property type="entry name" value="Importin-beta_N"/>
</dbReference>
<evidence type="ECO:0000256" key="4">
    <source>
        <dbReference type="ARBA" id="ARBA00022448"/>
    </source>
</evidence>
<dbReference type="InterPro" id="IPR005043">
    <property type="entry name" value="XPO2_C"/>
</dbReference>
<dbReference type="GO" id="GO:0005049">
    <property type="term" value="F:nuclear export signal receptor activity"/>
    <property type="evidence" value="ECO:0007669"/>
    <property type="project" value="TreeGrafter"/>
</dbReference>
<dbReference type="Pfam" id="PF08506">
    <property type="entry name" value="Cse1"/>
    <property type="match status" value="1"/>
</dbReference>
<dbReference type="InterPro" id="IPR013713">
    <property type="entry name" value="XPO2_central"/>
</dbReference>
<proteinExistence type="inferred from homology"/>
<evidence type="ECO:0000256" key="7">
    <source>
        <dbReference type="ARBA" id="ARBA00023242"/>
    </source>
</evidence>
<dbReference type="Pfam" id="PF03378">
    <property type="entry name" value="CAS_CSE1"/>
    <property type="match status" value="1"/>
</dbReference>
<dbReference type="InterPro" id="IPR016024">
    <property type="entry name" value="ARM-type_fold"/>
</dbReference>
<keyword evidence="7" id="KW-0539">Nucleus</keyword>
<evidence type="ECO:0000259" key="8">
    <source>
        <dbReference type="PROSITE" id="PS50166"/>
    </source>
</evidence>
<keyword evidence="5" id="KW-0963">Cytoplasm</keyword>
<dbReference type="FunFam" id="1.25.10.10:FF:000507">
    <property type="entry name" value="Exportin-2"/>
    <property type="match status" value="1"/>
</dbReference>
<evidence type="ECO:0000256" key="3">
    <source>
        <dbReference type="ARBA" id="ARBA00008669"/>
    </source>
</evidence>
<dbReference type="GO" id="GO:0006611">
    <property type="term" value="P:protein export from nucleus"/>
    <property type="evidence" value="ECO:0007669"/>
    <property type="project" value="TreeGrafter"/>
</dbReference>
<dbReference type="InterPro" id="IPR011989">
    <property type="entry name" value="ARM-like"/>
</dbReference>
<dbReference type="GO" id="GO:0006606">
    <property type="term" value="P:protein import into nucleus"/>
    <property type="evidence" value="ECO:0007669"/>
    <property type="project" value="TreeGrafter"/>
</dbReference>
<comment type="caution">
    <text evidence="9">The sequence shown here is derived from an EMBL/GenBank/DDBJ whole genome shotgun (WGS) entry which is preliminary data.</text>
</comment>
<reference evidence="9 10" key="1">
    <citation type="journal article" date="2024" name="Nat. Commun.">
        <title>Phylogenomics reveals the evolutionary origins of lichenization in chlorophyte algae.</title>
        <authorList>
            <person name="Puginier C."/>
            <person name="Libourel C."/>
            <person name="Otte J."/>
            <person name="Skaloud P."/>
            <person name="Haon M."/>
            <person name="Grisel S."/>
            <person name="Petersen M."/>
            <person name="Berrin J.G."/>
            <person name="Delaux P.M."/>
            <person name="Dal Grande F."/>
            <person name="Keller J."/>
        </authorList>
    </citation>
    <scope>NUCLEOTIDE SEQUENCE [LARGE SCALE GENOMIC DNA]</scope>
    <source>
        <strain evidence="9 10">SAG 2145</strain>
    </source>
</reference>
<gene>
    <name evidence="9" type="ORF">WJX74_004956</name>
</gene>
<protein>
    <recommendedName>
        <fullName evidence="8">Importin N-terminal domain-containing protein</fullName>
    </recommendedName>
</protein>
<evidence type="ECO:0000256" key="1">
    <source>
        <dbReference type="ARBA" id="ARBA00004123"/>
    </source>
</evidence>
<dbReference type="Proteomes" id="UP001438707">
    <property type="component" value="Unassembled WGS sequence"/>
</dbReference>
<dbReference type="PROSITE" id="PS50166">
    <property type="entry name" value="IMPORTIN_B_NT"/>
    <property type="match status" value="1"/>
</dbReference>
<keyword evidence="10" id="KW-1185">Reference proteome</keyword>
<evidence type="ECO:0000313" key="10">
    <source>
        <dbReference type="Proteomes" id="UP001438707"/>
    </source>
</evidence>
<dbReference type="GO" id="GO:0031267">
    <property type="term" value="F:small GTPase binding"/>
    <property type="evidence" value="ECO:0007669"/>
    <property type="project" value="InterPro"/>
</dbReference>
<dbReference type="EMBL" id="JALJOS010000016">
    <property type="protein sequence ID" value="KAK9828235.1"/>
    <property type="molecule type" value="Genomic_DNA"/>
</dbReference>
<sequence length="967" mass="107486">MEASLTEILVQTLSPNQTVIKQAEASLRQAASQPGYTIAVLKIVASDSPVEIRQAAAVTFKNTVKYRWVDSSIEALHNVPGSSIPENEKEQIKGLIINLMLHTPPSVRAQVSEALTIISSHDFPARWQGLLPELIAKLDSREKGSLVGILETANSIYKRYRNQFMSAGLNKELAYSQQFVDPLLNTLKFITEQVQRETDVKTLNELLTSARLVCRIFYSLNSPGLTEDFERTLDEWMNLFNYFLTYDNTALASSDPDKETSVDAVKAAVCQNINLFIAMNEEEFDKFLQKFATDVWSELTKVSTRPGQDNVAMSAIQFLTTVAKGVRHTLFQSPEALQQVCEKIVLPNIRLRDSDEEIFEMDWVEYVRRDTEGGDAESRRRAASELVKTLTEKFPTEVTNLFSGYVGGMLGEHAANPGQNWKAKDCALYLVTALTVRGRTAAQGATTTNQLVNIPDFFQQQVLPELQAQNVNDLPVLKADALKFLTTFRSQLPKDACVRIFERLVALLGSESNVVHTYAATAVERLLSSKENSKPRFAVSDLSPYLSALLGKLFDALAMPDSGENEYLMRCIMQVISFVGPQIAPAASQCLQRLAAKLVDVCKNPTQPGFNHYLFESAAALIRCSAASDASMVPVLEEQLFPAFQIVLVEDVQEFHPYVFQIFAQLVTLRSLPLPPQYMQIFQPLLQATFWEREGNIPALLRLVQAYLRKAASEATAGGNLESLLGIFSKLLASKRHHQDAFIILDGIVAHLPTTSFQQFLPKVWQLTFTRLQSSPTPRYHRAFLGFLSLFVCRKDPNTVQASVDQVQQGLFSMIVQQVWTAQLSTVSGDHERKLAAVATTKVLCECQAMQTDQSQPAWSQLLDSLVKFLEHKATSSSSGTEQDDGTADELEYTGYSAAYAQLHNAAVPQPDPLPDIPDARQYLAASLSRFSQAQPGRVRQLVQAHMQAEAQQTLQSYCQQAGVSIA</sequence>
<keyword evidence="6" id="KW-0653">Protein transport</keyword>
<evidence type="ECO:0000256" key="6">
    <source>
        <dbReference type="ARBA" id="ARBA00022927"/>
    </source>
</evidence>
<evidence type="ECO:0000256" key="5">
    <source>
        <dbReference type="ARBA" id="ARBA00022490"/>
    </source>
</evidence>
<comment type="subcellular location">
    <subcellularLocation>
        <location evidence="2">Cytoplasm</location>
    </subcellularLocation>
    <subcellularLocation>
        <location evidence="1">Nucleus</location>
    </subcellularLocation>
</comment>